<accession>A0A7L4ZM98</accession>
<organism evidence="1 2">
    <name type="scientific">Kordia antarctica</name>
    <dbReference type="NCBI Taxonomy" id="1218801"/>
    <lineage>
        <taxon>Bacteria</taxon>
        <taxon>Pseudomonadati</taxon>
        <taxon>Bacteroidota</taxon>
        <taxon>Flavobacteriia</taxon>
        <taxon>Flavobacteriales</taxon>
        <taxon>Flavobacteriaceae</taxon>
        <taxon>Kordia</taxon>
    </lineage>
</organism>
<dbReference type="AlphaFoldDB" id="A0A7L4ZM98"/>
<protein>
    <submittedName>
        <fullName evidence="1">Uncharacterized protein</fullName>
    </submittedName>
</protein>
<dbReference type="Proteomes" id="UP000464657">
    <property type="component" value="Chromosome"/>
</dbReference>
<evidence type="ECO:0000313" key="2">
    <source>
        <dbReference type="Proteomes" id="UP000464657"/>
    </source>
</evidence>
<keyword evidence="2" id="KW-1185">Reference proteome</keyword>
<dbReference type="EMBL" id="CP019288">
    <property type="protein sequence ID" value="QHI37813.1"/>
    <property type="molecule type" value="Genomic_DNA"/>
</dbReference>
<gene>
    <name evidence="1" type="ORF">IMCC3317_31960</name>
</gene>
<name>A0A7L4ZM98_9FLAO</name>
<reference evidence="1 2" key="1">
    <citation type="journal article" date="2013" name="Int. J. Syst. Evol. Microbiol.">
        <title>Kordia antarctica sp. nov., isolated from Antarctic seawater.</title>
        <authorList>
            <person name="Baek K."/>
            <person name="Choi A."/>
            <person name="Kang I."/>
            <person name="Lee K."/>
            <person name="Cho J.C."/>
        </authorList>
    </citation>
    <scope>NUCLEOTIDE SEQUENCE [LARGE SCALE GENOMIC DNA]</scope>
    <source>
        <strain evidence="1 2">IMCC3317</strain>
    </source>
</reference>
<evidence type="ECO:0000313" key="1">
    <source>
        <dbReference type="EMBL" id="QHI37813.1"/>
    </source>
</evidence>
<dbReference type="KEGG" id="kan:IMCC3317_31960"/>
<proteinExistence type="predicted"/>
<sequence length="39" mass="4337">MKNQQNISQLENHKISASLVTKINGGEKKAIIKGDEEIE</sequence>